<gene>
    <name evidence="1" type="ORF">GLP33_10625</name>
</gene>
<accession>A0AAW4ZYW7</accession>
<protein>
    <submittedName>
        <fullName evidence="1">Uncharacterized protein</fullName>
    </submittedName>
</protein>
<evidence type="ECO:0000313" key="2">
    <source>
        <dbReference type="Proteomes" id="UP000813876"/>
    </source>
</evidence>
<dbReference type="Proteomes" id="UP000813876">
    <property type="component" value="Unassembled WGS sequence"/>
</dbReference>
<dbReference type="EMBL" id="WMCP01000011">
    <property type="protein sequence ID" value="MCF2302184.1"/>
    <property type="molecule type" value="Genomic_DNA"/>
</dbReference>
<comment type="caution">
    <text evidence="1">The sequence shown here is derived from an EMBL/GenBank/DDBJ whole genome shotgun (WGS) entry which is preliminary data.</text>
</comment>
<proteinExistence type="predicted"/>
<evidence type="ECO:0000313" key="1">
    <source>
        <dbReference type="EMBL" id="MCF2302184.1"/>
    </source>
</evidence>
<sequence length="226" mass="25465">MKLNERLYLGNQQGVVISAHCYLTYKSPGTAQIVTDIEPKVGQIIAYECGYNNALQRWFTGYIESYKEVNNNEFTLFARELTGLLRHPLPLYYQHITLTGLLEQITNRTGIEFVVPDKEYATAIAPYIINCQQGYALMDNLGSIFGINKYIWQQQGNGKVFVGSWSDSIWASANIPIPANMLTNIGIEGATIAMIPALRPGVIINGQRIRNIELQKDKMTITWITK</sequence>
<dbReference type="AlphaFoldDB" id="A0AAW4ZYW7"/>
<organism evidence="1 2">
    <name type="scientific">Photobacterium phosphoreum</name>
    <dbReference type="NCBI Taxonomy" id="659"/>
    <lineage>
        <taxon>Bacteria</taxon>
        <taxon>Pseudomonadati</taxon>
        <taxon>Pseudomonadota</taxon>
        <taxon>Gammaproteobacteria</taxon>
        <taxon>Vibrionales</taxon>
        <taxon>Vibrionaceae</taxon>
        <taxon>Photobacterium</taxon>
    </lineage>
</organism>
<reference evidence="1" key="1">
    <citation type="submission" date="2019-11" db="EMBL/GenBank/DDBJ databases">
        <title>Comparative genomics of photobacteria reveal adaptation to distinct habitats.</title>
        <authorList>
            <person name="Fuertes-Perez S."/>
            <person name="Hilgarth M."/>
            <person name="Vogel R.F."/>
        </authorList>
    </citation>
    <scope>NUCLEOTIDE SEQUENCE</scope>
    <source>
        <strain evidence="1">TMW2.2145</strain>
    </source>
</reference>
<dbReference type="RefSeq" id="WP_232581263.1">
    <property type="nucleotide sequence ID" value="NZ_WMCP01000011.1"/>
</dbReference>
<name>A0AAW4ZYW7_PHOPO</name>